<dbReference type="EMBL" id="JAIFTH010000148">
    <property type="protein sequence ID" value="KAG9510432.1"/>
    <property type="molecule type" value="Genomic_DNA"/>
</dbReference>
<dbReference type="SUPFAM" id="SSF47986">
    <property type="entry name" value="DEATH domain"/>
    <property type="match status" value="1"/>
</dbReference>
<evidence type="ECO:0000256" key="1">
    <source>
        <dbReference type="ARBA" id="ARBA00004370"/>
    </source>
</evidence>
<feature type="compositionally biased region" description="Basic and acidic residues" evidence="5">
    <location>
        <begin position="1691"/>
        <end position="1704"/>
    </location>
</feature>
<evidence type="ECO:0000313" key="8">
    <source>
        <dbReference type="Proteomes" id="UP000825002"/>
    </source>
</evidence>
<dbReference type="Gene3D" id="2.60.40.2660">
    <property type="match status" value="1"/>
</dbReference>
<keyword evidence="8" id="KW-1185">Reference proteome</keyword>
<feature type="compositionally biased region" description="Polar residues" evidence="5">
    <location>
        <begin position="1179"/>
        <end position="1190"/>
    </location>
</feature>
<feature type="compositionally biased region" description="Low complexity" evidence="5">
    <location>
        <begin position="1607"/>
        <end position="1619"/>
    </location>
</feature>
<dbReference type="InterPro" id="IPR040745">
    <property type="entry name" value="Ankyrin_UPA"/>
</dbReference>
<keyword evidence="4" id="KW-0472">Membrane</keyword>
<protein>
    <submittedName>
        <fullName evidence="7">Ankyrin-2</fullName>
    </submittedName>
</protein>
<dbReference type="Gene3D" id="2.60.220.30">
    <property type="match status" value="1"/>
</dbReference>
<dbReference type="PROSITE" id="PS50017">
    <property type="entry name" value="DEATH_DOMAIN"/>
    <property type="match status" value="1"/>
</dbReference>
<dbReference type="PANTHER" id="PTHR24123:SF141">
    <property type="entry name" value="ANKYRIN 2, ISOFORM U"/>
    <property type="match status" value="1"/>
</dbReference>
<dbReference type="InterPro" id="IPR000488">
    <property type="entry name" value="Death_dom"/>
</dbReference>
<feature type="compositionally biased region" description="Polar residues" evidence="5">
    <location>
        <begin position="1414"/>
        <end position="1431"/>
    </location>
</feature>
<evidence type="ECO:0000259" key="6">
    <source>
        <dbReference type="PROSITE" id="PS50017"/>
    </source>
</evidence>
<dbReference type="InterPro" id="IPR051165">
    <property type="entry name" value="Multifunctional_ANK_Repeat"/>
</dbReference>
<proteinExistence type="predicted"/>
<feature type="compositionally biased region" description="Polar residues" evidence="5">
    <location>
        <begin position="996"/>
        <end position="1013"/>
    </location>
</feature>
<dbReference type="Proteomes" id="UP000825002">
    <property type="component" value="Unassembled WGS sequence"/>
</dbReference>
<evidence type="ECO:0000256" key="3">
    <source>
        <dbReference type="ARBA" id="ARBA00023043"/>
    </source>
</evidence>
<feature type="compositionally biased region" description="Low complexity" evidence="5">
    <location>
        <begin position="1258"/>
        <end position="1270"/>
    </location>
</feature>
<feature type="region of interest" description="Disordered" evidence="5">
    <location>
        <begin position="1147"/>
        <end position="1244"/>
    </location>
</feature>
<feature type="compositionally biased region" description="Polar residues" evidence="5">
    <location>
        <begin position="1271"/>
        <end position="1290"/>
    </location>
</feature>
<keyword evidence="3" id="KW-0040">ANK repeat</keyword>
<evidence type="ECO:0000256" key="2">
    <source>
        <dbReference type="ARBA" id="ARBA00022737"/>
    </source>
</evidence>
<feature type="domain" description="Death" evidence="6">
    <location>
        <begin position="329"/>
        <end position="424"/>
    </location>
</feature>
<comment type="subcellular location">
    <subcellularLocation>
        <location evidence="1">Membrane</location>
    </subcellularLocation>
</comment>
<dbReference type="Gene3D" id="1.10.533.10">
    <property type="entry name" value="Death Domain, Fas"/>
    <property type="match status" value="1"/>
</dbReference>
<feature type="region of interest" description="Disordered" evidence="5">
    <location>
        <begin position="904"/>
        <end position="930"/>
    </location>
</feature>
<feature type="region of interest" description="Disordered" evidence="5">
    <location>
        <begin position="640"/>
        <end position="675"/>
    </location>
</feature>
<evidence type="ECO:0000256" key="5">
    <source>
        <dbReference type="SAM" id="MobiDB-lite"/>
    </source>
</evidence>
<feature type="compositionally biased region" description="Polar residues" evidence="5">
    <location>
        <begin position="979"/>
        <end position="988"/>
    </location>
</feature>
<feature type="region of interest" description="Disordered" evidence="5">
    <location>
        <begin position="1386"/>
        <end position="1483"/>
    </location>
</feature>
<feature type="region of interest" description="Disordered" evidence="5">
    <location>
        <begin position="1592"/>
        <end position="1634"/>
    </location>
</feature>
<sequence length="1784" mass="196492">VQRVPAQLVSNLFGKRIAFSPIVTIEPRRRKFHCAIQLKIPVPNMEADREANESGALRLLCSITGGTARAQWEDVTGSTPLTLIDQCLLFTTTVSARFWLLDARTVQAANYAPKYASELYRHLVSVPFMASFVVFAKRRDLHTANVRVFCMTDDRESSKTLESQEHYVEVAKSRPVEVLEGREIHLEFGANLRALTSAHTTGLSITMYNMGSINNQCLVFHAFRENRLELVVRVKDVAQKPLGRLAFLQSELESVASHQQPLLLRPICNLNLELPAMCVAYEDIMGTPKRNSQIANSRVGDLTLAQVSALLDGDDDDHIDNNQRQQQQSAVELDSIGQRIDDEWMALALRLGIPRDEVEYIRDQCDQHRRDVHERRRRAETLPSPSLVLLMHWYRLTMGSGQARDQELGRALLAIGRQDIAKRFGFPIEPRKISRSTLELMKEIDLIPVRSCDNIYENVSGGPRYLQPPGEHAPVRNAGFIETNMGTNQGHISANVNMKGDNLIGINRDGDGRTTQQQIPAVTVTTNFQADQQQPTIERTHNRLADSDDHIIGDGAIDAENKLIAEFAQQLAHRLCLEAISKCCHSAIVDAAVAAVAPTTTTSSSSTATTTTLAQHLINEWTQEQDGSIFHIVEQTATMNSANSPTPTPPPQQQVRQPMSRRANYSNNNNRRTAPLVAANNVASERGKPNFECGLNTMNESQAHSIQCEATFSQEQPQRECSLASVKVACACVPVRAAHSELAPLGELVARTEHALKHTNPHSHTYTNRAIGAVVVEPNEVECNTRHPNLESDKEANWPRAVALTNQEGPQAQIVQGHTHDPDPNSSVHFCLPLSLSSSRCETNSSTNQGPTAILCVRECPTEATHKHPIVGTAAIVEGAAAYSETAVHSLECDHDLEFEPLAGAAPCDPDSGRDADNVNASTTHNGSQHQLGCCCLGPNATARAHRLHDDQPRRLAAADSENFLKLNNNKNENDSHRLSNSNGNRGTNYDDDDSQTNSTRQHSSTQVSVHNSTLDHSKSNHKRKQTFNVIVSQSKRRSTRLTQRNTDKLKFYNLNSDWKAQFDNDASCHLLGLDEPDVLCATSAAISRFASNHLTLQRNNTAILELKQTAVNERQNISCGQFYSTSLIATRNCCIIESSQQQQAQTQQRGIATAKSNASDAHTHKIKNKHEHKHTRTQDQGHSSSLDNTNCEHNESAGQQQQRSGHHSIGDRTRKQQEEQQQQEPEQQLHNIDDSSDTYAELSSSCEFVDDSFVTASTESQQTTSPSSSLNVGSSQQTYQTPSNTSSAPIVTDSTRSTSCQQTTTATTNTTTTTLYQTAQATASTSQSQFKLSTETMSASIYETALSDTLSSNDYTNVSGAAHNAASTLADAYLMDDELAAATADRAHTPQQQHLVMTVRSRPSSALAGRESACSSRNDYVSGSEDTATLTPGPEDLAESPIPEEGADNNNNDNNDPNDELSSRPNSPSLPTSSDEDADERHRTAMQSELIRRRLQRKRASEGNLRLVRVVTARKNSLPQVDEAPLQVLSHIHGQPYKHAAYHESIVENIEMISTCGSNTGPRGDQLLAPGTLSNRPQFVLRDTVIKRLQSTNQQQQQEHDDASRHATSSSSASLSDRSPMHRRSRDSSIVSQCSVTSSVLSDHTRNQLNFDLSPDLPPDSDILDANAMEYGDLNYRPPSPVPPSSASDLDSRGPSRWGDRSMDSCNESDDQVCHDQDVATDDDNHQHLINELPNNTHNPMIATNLPTNDTVKHSIDVHCCESDMKSDSCEIDCSTKMTTDNN</sequence>
<keyword evidence="2" id="KW-0677">Repeat</keyword>
<dbReference type="Pfam" id="PF17809">
    <property type="entry name" value="UPA_2"/>
    <property type="match status" value="1"/>
</dbReference>
<feature type="region of interest" description="Disordered" evidence="5">
    <location>
        <begin position="1258"/>
        <end position="1309"/>
    </location>
</feature>
<feature type="compositionally biased region" description="Low complexity" evidence="5">
    <location>
        <begin position="1220"/>
        <end position="1229"/>
    </location>
</feature>
<evidence type="ECO:0000256" key="4">
    <source>
        <dbReference type="ARBA" id="ARBA00023136"/>
    </source>
</evidence>
<dbReference type="CDD" id="cd01670">
    <property type="entry name" value="Death"/>
    <property type="match status" value="1"/>
</dbReference>
<dbReference type="InterPro" id="IPR011029">
    <property type="entry name" value="DEATH-like_dom_sf"/>
</dbReference>
<feature type="compositionally biased region" description="Polar residues" evidence="5">
    <location>
        <begin position="919"/>
        <end position="930"/>
    </location>
</feature>
<feature type="compositionally biased region" description="Basic and acidic residues" evidence="5">
    <location>
        <begin position="1209"/>
        <end position="1219"/>
    </location>
</feature>
<name>A0ABQ7SAL3_9ACAR</name>
<feature type="compositionally biased region" description="Low complexity" evidence="5">
    <location>
        <begin position="1293"/>
        <end position="1309"/>
    </location>
</feature>
<reference evidence="7 8" key="1">
    <citation type="submission" date="2020-10" db="EMBL/GenBank/DDBJ databases">
        <authorList>
            <person name="Klimov P.B."/>
            <person name="Dyachkov S.M."/>
            <person name="Chetverikov P.E."/>
        </authorList>
    </citation>
    <scope>NUCLEOTIDE SEQUENCE [LARGE SCALE GENOMIC DNA]</scope>
    <source>
        <strain evidence="7">BMOC 18-1129-001#AD2665</strain>
        <tissue evidence="7">Entire mites</tissue>
    </source>
</reference>
<dbReference type="PANTHER" id="PTHR24123">
    <property type="entry name" value="ANKYRIN REPEAT-CONTAINING"/>
    <property type="match status" value="1"/>
</dbReference>
<feature type="compositionally biased region" description="Low complexity" evidence="5">
    <location>
        <begin position="653"/>
        <end position="672"/>
    </location>
</feature>
<gene>
    <name evidence="7" type="primary">ANK2</name>
    <name evidence="7" type="ORF">GZH46_01030</name>
</gene>
<accession>A0ABQ7SAL3</accession>
<feature type="region of interest" description="Disordered" evidence="5">
    <location>
        <begin position="1672"/>
        <end position="1712"/>
    </location>
</feature>
<feature type="region of interest" description="Disordered" evidence="5">
    <location>
        <begin position="967"/>
        <end position="1041"/>
    </location>
</feature>
<organism evidence="7 8">
    <name type="scientific">Fragariocoptes setiger</name>
    <dbReference type="NCBI Taxonomy" id="1670756"/>
    <lineage>
        <taxon>Eukaryota</taxon>
        <taxon>Metazoa</taxon>
        <taxon>Ecdysozoa</taxon>
        <taxon>Arthropoda</taxon>
        <taxon>Chelicerata</taxon>
        <taxon>Arachnida</taxon>
        <taxon>Acari</taxon>
        <taxon>Acariformes</taxon>
        <taxon>Trombidiformes</taxon>
        <taxon>Prostigmata</taxon>
        <taxon>Eupodina</taxon>
        <taxon>Eriophyoidea</taxon>
        <taxon>Phytoptidae</taxon>
        <taxon>Fragariocoptes</taxon>
    </lineage>
</organism>
<feature type="compositionally biased region" description="Polar residues" evidence="5">
    <location>
        <begin position="1464"/>
        <end position="1474"/>
    </location>
</feature>
<feature type="compositionally biased region" description="Basic residues" evidence="5">
    <location>
        <begin position="1165"/>
        <end position="1176"/>
    </location>
</feature>
<evidence type="ECO:0000313" key="7">
    <source>
        <dbReference type="EMBL" id="KAG9510432.1"/>
    </source>
</evidence>
<feature type="non-terminal residue" evidence="7">
    <location>
        <position position="1"/>
    </location>
</feature>
<comment type="caution">
    <text evidence="7">The sequence shown here is derived from an EMBL/GenBank/DDBJ whole genome shotgun (WGS) entry which is preliminary data.</text>
</comment>